<keyword evidence="4 5" id="KW-0472">Membrane</keyword>
<proteinExistence type="inferred from homology"/>
<dbReference type="NCBIfam" id="TIGR03500">
    <property type="entry name" value="FliO_TIGR"/>
    <property type="match status" value="1"/>
</dbReference>
<evidence type="ECO:0000256" key="2">
    <source>
        <dbReference type="ARBA" id="ARBA00022692"/>
    </source>
</evidence>
<feature type="signal peptide" evidence="7">
    <location>
        <begin position="1"/>
        <end position="21"/>
    </location>
</feature>
<evidence type="ECO:0000256" key="6">
    <source>
        <dbReference type="SAM" id="MobiDB-lite"/>
    </source>
</evidence>
<keyword evidence="8" id="KW-0966">Cell projection</keyword>
<organism evidence="8 9">
    <name type="scientific">Leptospira ilyithenensis</name>
    <dbReference type="NCBI Taxonomy" id="2484901"/>
    <lineage>
        <taxon>Bacteria</taxon>
        <taxon>Pseudomonadati</taxon>
        <taxon>Spirochaetota</taxon>
        <taxon>Spirochaetia</taxon>
        <taxon>Leptospirales</taxon>
        <taxon>Leptospiraceae</taxon>
        <taxon>Leptospira</taxon>
    </lineage>
</organism>
<evidence type="ECO:0000256" key="7">
    <source>
        <dbReference type="SAM" id="SignalP"/>
    </source>
</evidence>
<protein>
    <recommendedName>
        <fullName evidence="5">Flagellar protein</fullName>
    </recommendedName>
</protein>
<evidence type="ECO:0000256" key="5">
    <source>
        <dbReference type="RuleBase" id="RU362064"/>
    </source>
</evidence>
<keyword evidence="8" id="KW-0282">Flagellum</keyword>
<reference evidence="8" key="1">
    <citation type="journal article" date="2019" name="PLoS Negl. Trop. Dis.">
        <title>Revisiting the worldwide diversity of Leptospira species in the environment.</title>
        <authorList>
            <person name="Vincent A.T."/>
            <person name="Schiettekatte O."/>
            <person name="Bourhy P."/>
            <person name="Veyrier F.J."/>
            <person name="Picardeau M."/>
        </authorList>
    </citation>
    <scope>NUCLEOTIDE SEQUENCE [LARGE SCALE GENOMIC DNA]</scope>
    <source>
        <strain evidence="8">201400974</strain>
    </source>
</reference>
<gene>
    <name evidence="8" type="primary">fliO</name>
    <name evidence="8" type="ORF">EHS11_18870</name>
</gene>
<sequence>MYFFILLSFCASVSVFSQSNADQKELDQVLRNELGVSDGKTKPEPQNQGQPSPAKEESRDAEPNLIQERYNDQSDDSPSATWILVKILFVLFILVGAGYYLVIKMQATKSAKYPVKGFMKVLSSLSLSPNQSLQIVEVGNRLLVVGVADGSVSLISEINSQEEKSQILKLKEEADPYVPNFLETMLESLQSKALSKKIRINKNSFESNSDAHLEIQTKARESLDRLRKHREMLEGGQS</sequence>
<feature type="region of interest" description="Disordered" evidence="6">
    <location>
        <begin position="36"/>
        <end position="61"/>
    </location>
</feature>
<dbReference type="InterPro" id="IPR022781">
    <property type="entry name" value="Flagellar_biosynth_FliO"/>
</dbReference>
<feature type="transmembrane region" description="Helical" evidence="5">
    <location>
        <begin position="80"/>
        <end position="102"/>
    </location>
</feature>
<keyword evidence="3 5" id="KW-1133">Transmembrane helix</keyword>
<comment type="subcellular location">
    <subcellularLocation>
        <location evidence="5">Cell membrane</location>
    </subcellularLocation>
    <subcellularLocation>
        <location evidence="5">Bacterial flagellum basal body</location>
    </subcellularLocation>
</comment>
<keyword evidence="5" id="KW-0975">Bacterial flagellum</keyword>
<comment type="caution">
    <text evidence="8">The sequence shown here is derived from an EMBL/GenBank/DDBJ whole genome shotgun (WGS) entry which is preliminary data.</text>
</comment>
<dbReference type="GO" id="GO:0044781">
    <property type="term" value="P:bacterial-type flagellum organization"/>
    <property type="evidence" value="ECO:0007669"/>
    <property type="project" value="UniProtKB-UniRule"/>
</dbReference>
<keyword evidence="2 5" id="KW-0812">Transmembrane</keyword>
<keyword evidence="9" id="KW-1185">Reference proteome</keyword>
<keyword evidence="7" id="KW-0732">Signal</keyword>
<keyword evidence="8" id="KW-0969">Cilium</keyword>
<dbReference type="EMBL" id="RQHV01000062">
    <property type="protein sequence ID" value="TGN07169.1"/>
    <property type="molecule type" value="Genomic_DNA"/>
</dbReference>
<accession>A0A4V6QMR6</accession>
<evidence type="ECO:0000313" key="8">
    <source>
        <dbReference type="EMBL" id="TGN07169.1"/>
    </source>
</evidence>
<dbReference type="GO" id="GO:0009425">
    <property type="term" value="C:bacterial-type flagellum basal body"/>
    <property type="evidence" value="ECO:0007669"/>
    <property type="project" value="UniProtKB-SubCell"/>
</dbReference>
<keyword evidence="1 5" id="KW-1003">Cell membrane</keyword>
<feature type="chain" id="PRO_5020475200" description="Flagellar protein" evidence="7">
    <location>
        <begin position="22"/>
        <end position="238"/>
    </location>
</feature>
<dbReference type="GO" id="GO:0005886">
    <property type="term" value="C:plasma membrane"/>
    <property type="evidence" value="ECO:0007669"/>
    <property type="project" value="UniProtKB-SubCell"/>
</dbReference>
<evidence type="ECO:0000313" key="9">
    <source>
        <dbReference type="Proteomes" id="UP000298264"/>
    </source>
</evidence>
<evidence type="ECO:0000256" key="1">
    <source>
        <dbReference type="ARBA" id="ARBA00022475"/>
    </source>
</evidence>
<evidence type="ECO:0000256" key="3">
    <source>
        <dbReference type="ARBA" id="ARBA00022989"/>
    </source>
</evidence>
<dbReference type="Pfam" id="PF04347">
    <property type="entry name" value="FliO"/>
    <property type="match status" value="1"/>
</dbReference>
<comment type="similarity">
    <text evidence="5">Belongs to the FliO/MopB family.</text>
</comment>
<dbReference type="AlphaFoldDB" id="A0A4V6QMR6"/>
<dbReference type="RefSeq" id="WP_135765888.1">
    <property type="nucleotide sequence ID" value="NZ_RQHV01000062.1"/>
</dbReference>
<name>A0A4V6QMR6_9LEPT</name>
<dbReference type="OrthoDB" id="327304at2"/>
<evidence type="ECO:0000256" key="4">
    <source>
        <dbReference type="ARBA" id="ARBA00023136"/>
    </source>
</evidence>
<dbReference type="Proteomes" id="UP000298264">
    <property type="component" value="Unassembled WGS sequence"/>
</dbReference>